<evidence type="ECO:0000256" key="3">
    <source>
        <dbReference type="ARBA" id="ARBA00022989"/>
    </source>
</evidence>
<evidence type="ECO:0000256" key="4">
    <source>
        <dbReference type="ARBA" id="ARBA00023136"/>
    </source>
</evidence>
<keyword evidence="2" id="KW-0812">Transmembrane</keyword>
<keyword evidence="5" id="KW-0813">Transport</keyword>
<proteinExistence type="predicted"/>
<gene>
    <name evidence="5" type="ORF">BTJ68_15449</name>
</gene>
<comment type="subcellular location">
    <subcellularLocation>
        <location evidence="1">Membrane</location>
    </subcellularLocation>
</comment>
<dbReference type="OrthoDB" id="2241241at2759"/>
<dbReference type="Pfam" id="PF00083">
    <property type="entry name" value="Sugar_tr"/>
    <property type="match status" value="1"/>
</dbReference>
<reference evidence="5 6" key="1">
    <citation type="submission" date="2017-01" db="EMBL/GenBank/DDBJ databases">
        <title>The recent genome duplication of the halophilic yeast Hortaea werneckii: insights from long-read sequencing.</title>
        <authorList>
            <person name="Sinha S."/>
            <person name="Flibotte S."/>
            <person name="Neira M."/>
            <person name="Lenassi M."/>
            <person name="Gostincar C."/>
            <person name="Stajich J.E."/>
            <person name="Nislow C.E."/>
        </authorList>
    </citation>
    <scope>NUCLEOTIDE SEQUENCE [LARGE SCALE GENOMIC DNA]</scope>
    <source>
        <strain evidence="5 6">EXF-2000</strain>
    </source>
</reference>
<dbReference type="Gene3D" id="1.20.1250.20">
    <property type="entry name" value="MFS general substrate transporter like domains"/>
    <property type="match status" value="1"/>
</dbReference>
<organism evidence="5 6">
    <name type="scientific">Hortaea werneckii EXF-2000</name>
    <dbReference type="NCBI Taxonomy" id="1157616"/>
    <lineage>
        <taxon>Eukaryota</taxon>
        <taxon>Fungi</taxon>
        <taxon>Dikarya</taxon>
        <taxon>Ascomycota</taxon>
        <taxon>Pezizomycotina</taxon>
        <taxon>Dothideomycetes</taxon>
        <taxon>Dothideomycetidae</taxon>
        <taxon>Mycosphaerellales</taxon>
        <taxon>Teratosphaeriaceae</taxon>
        <taxon>Hortaea</taxon>
    </lineage>
</organism>
<dbReference type="InterPro" id="IPR036259">
    <property type="entry name" value="MFS_trans_sf"/>
</dbReference>
<dbReference type="STRING" id="1157616.A0A1Z5SLU7"/>
<dbReference type="InterPro" id="IPR005828">
    <property type="entry name" value="MFS_sugar_transport-like"/>
</dbReference>
<dbReference type="GO" id="GO:0016020">
    <property type="term" value="C:membrane"/>
    <property type="evidence" value="ECO:0007669"/>
    <property type="project" value="UniProtKB-SubCell"/>
</dbReference>
<dbReference type="Proteomes" id="UP000194280">
    <property type="component" value="Unassembled WGS sequence"/>
</dbReference>
<accession>A0A1Z5SLU7</accession>
<evidence type="ECO:0000313" key="6">
    <source>
        <dbReference type="Proteomes" id="UP000194280"/>
    </source>
</evidence>
<name>A0A1Z5SLU7_HORWE</name>
<dbReference type="EMBL" id="MUNK01000450">
    <property type="protein sequence ID" value="OTA20007.1"/>
    <property type="molecule type" value="Genomic_DNA"/>
</dbReference>
<evidence type="ECO:0000313" key="5">
    <source>
        <dbReference type="EMBL" id="OTA20007.1"/>
    </source>
</evidence>
<dbReference type="GO" id="GO:0022857">
    <property type="term" value="F:transmembrane transporter activity"/>
    <property type="evidence" value="ECO:0007669"/>
    <property type="project" value="InterPro"/>
</dbReference>
<dbReference type="AlphaFoldDB" id="A0A1Z5SLU7"/>
<keyword evidence="5" id="KW-0762">Sugar transport</keyword>
<sequence length="52" mass="5660">MAYRTLLGITLQALQQLTGANFFFYYGTTIFASVGLNDSYITAMILGGVNFA</sequence>
<evidence type="ECO:0000256" key="2">
    <source>
        <dbReference type="ARBA" id="ARBA00022692"/>
    </source>
</evidence>
<evidence type="ECO:0000256" key="1">
    <source>
        <dbReference type="ARBA" id="ARBA00004370"/>
    </source>
</evidence>
<dbReference type="InParanoid" id="A0A1Z5SLU7"/>
<comment type="caution">
    <text evidence="5">The sequence shown here is derived from an EMBL/GenBank/DDBJ whole genome shotgun (WGS) entry which is preliminary data.</text>
</comment>
<dbReference type="VEuPathDB" id="FungiDB:BTJ68_15449"/>
<keyword evidence="6" id="KW-1185">Reference proteome</keyword>
<keyword evidence="3" id="KW-1133">Transmembrane helix</keyword>
<protein>
    <submittedName>
        <fullName evidence="5">Low-affinity glucose transporter</fullName>
    </submittedName>
</protein>
<keyword evidence="4" id="KW-0472">Membrane</keyword>